<comment type="caution">
    <text evidence="2">The sequence shown here is derived from an EMBL/GenBank/DDBJ whole genome shotgun (WGS) entry which is preliminary data.</text>
</comment>
<name>X1IQS7_9ZZZZ</name>
<reference evidence="2" key="1">
    <citation type="journal article" date="2014" name="Front. Microbiol.">
        <title>High frequency of phylogenetically diverse reductive dehalogenase-homologous genes in deep subseafloor sedimentary metagenomes.</title>
        <authorList>
            <person name="Kawai M."/>
            <person name="Futagami T."/>
            <person name="Toyoda A."/>
            <person name="Takaki Y."/>
            <person name="Nishi S."/>
            <person name="Hori S."/>
            <person name="Arai W."/>
            <person name="Tsubouchi T."/>
            <person name="Morono Y."/>
            <person name="Uchiyama I."/>
            <person name="Ito T."/>
            <person name="Fujiyama A."/>
            <person name="Inagaki F."/>
            <person name="Takami H."/>
        </authorList>
    </citation>
    <scope>NUCLEOTIDE SEQUENCE</scope>
    <source>
        <strain evidence="2">Expedition CK06-06</strain>
    </source>
</reference>
<sequence>VGNPNLKLRDQAGLVGWQTPRVTTGKYCYRRGNPDDPVLTLEGQADLASWATPMALHNKRSKKFLKGREPGPEEVGIVGWQTPKASDSKSPGKSRDVHLNHQAALVNWPAPNAQDTRDGKKMRNVTRGAPQRGVSLHHAAERVASWPATTEQDAKEDNWTDNAYLEAVKEGKTPPSTSQRLRSVVKTAPWTTPTKDDVTQRKKKYAQRGSSLSYQTSGLTPSPSTVTTKSGDGSPQPRKAMLNPYFSLWLQGFPAGWAYSGERAIASCRRSRR</sequence>
<feature type="non-terminal residue" evidence="2">
    <location>
        <position position="1"/>
    </location>
</feature>
<feature type="region of interest" description="Disordered" evidence="1">
    <location>
        <begin position="63"/>
        <end position="96"/>
    </location>
</feature>
<feature type="region of interest" description="Disordered" evidence="1">
    <location>
        <begin position="109"/>
        <end position="135"/>
    </location>
</feature>
<evidence type="ECO:0000256" key="1">
    <source>
        <dbReference type="SAM" id="MobiDB-lite"/>
    </source>
</evidence>
<protein>
    <submittedName>
        <fullName evidence="2">Uncharacterized protein</fullName>
    </submittedName>
</protein>
<gene>
    <name evidence="2" type="ORF">S03H2_41239</name>
</gene>
<dbReference type="AlphaFoldDB" id="X1IQS7"/>
<feature type="compositionally biased region" description="Polar residues" evidence="1">
    <location>
        <begin position="208"/>
        <end position="233"/>
    </location>
</feature>
<feature type="region of interest" description="Disordered" evidence="1">
    <location>
        <begin position="170"/>
        <end position="238"/>
    </location>
</feature>
<organism evidence="2">
    <name type="scientific">marine sediment metagenome</name>
    <dbReference type="NCBI Taxonomy" id="412755"/>
    <lineage>
        <taxon>unclassified sequences</taxon>
        <taxon>metagenomes</taxon>
        <taxon>ecological metagenomes</taxon>
    </lineage>
</organism>
<proteinExistence type="predicted"/>
<dbReference type="EMBL" id="BARU01025607">
    <property type="protein sequence ID" value="GAH68449.1"/>
    <property type="molecule type" value="Genomic_DNA"/>
</dbReference>
<accession>X1IQS7</accession>
<feature type="non-terminal residue" evidence="2">
    <location>
        <position position="273"/>
    </location>
</feature>
<evidence type="ECO:0000313" key="2">
    <source>
        <dbReference type="EMBL" id="GAH68449.1"/>
    </source>
</evidence>